<proteinExistence type="predicted"/>
<reference evidence="1 2" key="1">
    <citation type="submission" date="2016-10" db="EMBL/GenBank/DDBJ databases">
        <title>Comparative genome analysis of multiple Pseudomonas spp. focuses on biocontrol and plant growth promoting traits.</title>
        <authorList>
            <person name="Tao X.-Y."/>
            <person name="Taylor C.G."/>
        </authorList>
    </citation>
    <scope>NUCLEOTIDE SEQUENCE [LARGE SCALE GENOMIC DNA]</scope>
    <source>
        <strain evidence="1 2">36B3</strain>
    </source>
</reference>
<evidence type="ECO:0000313" key="1">
    <source>
        <dbReference type="EMBL" id="ROO02345.1"/>
    </source>
</evidence>
<protein>
    <submittedName>
        <fullName evidence="1">Uncharacterized protein</fullName>
    </submittedName>
</protein>
<organism evidence="1 2">
    <name type="scientific">Pseudomonas moraviensis</name>
    <dbReference type="NCBI Taxonomy" id="321662"/>
    <lineage>
        <taxon>Bacteria</taxon>
        <taxon>Pseudomonadati</taxon>
        <taxon>Pseudomonadota</taxon>
        <taxon>Gammaproteobacteria</taxon>
        <taxon>Pseudomonadales</taxon>
        <taxon>Pseudomonadaceae</taxon>
        <taxon>Pseudomonas</taxon>
    </lineage>
</organism>
<comment type="caution">
    <text evidence="1">The sequence shown here is derived from an EMBL/GenBank/DDBJ whole genome shotgun (WGS) entry which is preliminary data.</text>
</comment>
<evidence type="ECO:0000313" key="2">
    <source>
        <dbReference type="Proteomes" id="UP000284207"/>
    </source>
</evidence>
<dbReference type="Proteomes" id="UP000284207">
    <property type="component" value="Unassembled WGS sequence"/>
</dbReference>
<dbReference type="AlphaFoldDB" id="A0A423NVU1"/>
<sequence>MRVTQVMTEFVFPDMRRAWHSFYPDPISRHRSDRTAATGHRHKQVMISGGINVLGNSGLARCFKTT</sequence>
<dbReference type="EMBL" id="MOCA01000002">
    <property type="protein sequence ID" value="ROO02345.1"/>
    <property type="molecule type" value="Genomic_DNA"/>
</dbReference>
<accession>A0A423NVU1</accession>
<gene>
    <name evidence="1" type="ORF">BK674_05765</name>
</gene>
<name>A0A423NVU1_9PSED</name>